<dbReference type="RefSeq" id="WP_379188108.1">
    <property type="nucleotide sequence ID" value="NZ_JBHSOW010000038.1"/>
</dbReference>
<evidence type="ECO:0000313" key="2">
    <source>
        <dbReference type="Proteomes" id="UP001596047"/>
    </source>
</evidence>
<protein>
    <submittedName>
        <fullName evidence="1">Uncharacterized protein</fullName>
    </submittedName>
</protein>
<dbReference type="Proteomes" id="UP001596047">
    <property type="component" value="Unassembled WGS sequence"/>
</dbReference>
<dbReference type="EMBL" id="JBHSOW010000038">
    <property type="protein sequence ID" value="MFC5649578.1"/>
    <property type="molecule type" value="Genomic_DNA"/>
</dbReference>
<gene>
    <name evidence="1" type="ORF">ACFPYJ_10620</name>
</gene>
<sequence length="41" mass="4534">MKKQQSIFKLIGKLARILAGIVQSGETFTPEKTVLTWTEAA</sequence>
<name>A0ABW0VWI1_9BACL</name>
<organism evidence="1 2">
    <name type="scientific">Paenibacillus solisilvae</name>
    <dbReference type="NCBI Taxonomy" id="2486751"/>
    <lineage>
        <taxon>Bacteria</taxon>
        <taxon>Bacillati</taxon>
        <taxon>Bacillota</taxon>
        <taxon>Bacilli</taxon>
        <taxon>Bacillales</taxon>
        <taxon>Paenibacillaceae</taxon>
        <taxon>Paenibacillus</taxon>
    </lineage>
</organism>
<keyword evidence="2" id="KW-1185">Reference proteome</keyword>
<evidence type="ECO:0000313" key="1">
    <source>
        <dbReference type="EMBL" id="MFC5649578.1"/>
    </source>
</evidence>
<accession>A0ABW0VWI1</accession>
<comment type="caution">
    <text evidence="1">The sequence shown here is derived from an EMBL/GenBank/DDBJ whole genome shotgun (WGS) entry which is preliminary data.</text>
</comment>
<reference evidence="2" key="1">
    <citation type="journal article" date="2019" name="Int. J. Syst. Evol. Microbiol.">
        <title>The Global Catalogue of Microorganisms (GCM) 10K type strain sequencing project: providing services to taxonomists for standard genome sequencing and annotation.</title>
        <authorList>
            <consortium name="The Broad Institute Genomics Platform"/>
            <consortium name="The Broad Institute Genome Sequencing Center for Infectious Disease"/>
            <person name="Wu L."/>
            <person name="Ma J."/>
        </authorList>
    </citation>
    <scope>NUCLEOTIDE SEQUENCE [LARGE SCALE GENOMIC DNA]</scope>
    <source>
        <strain evidence="2">CGMCC 1.3240</strain>
    </source>
</reference>
<proteinExistence type="predicted"/>